<proteinExistence type="predicted"/>
<sequence length="263" mass="28142">MTARDDDRTPAPADERTEVPGPAAERTEVLPPAEEPASTLHLGPTGDHAPGREPGSADAEYSATVLASHWIQRPGPDETRVEPPVEEASATSRPAAPDRVEGTVLRFGPGVTAAVAHRAHRTLPAPPPPPAPPRRRLRRHALPALVVMCVLAFLAWQRLGPSLAVGTVAVTARPTVLECDGTAHIVGLVTTNGRPGTLSYRWIRSDGTSSGVLNEVMARGQRQARLHLLWTFQGKGHRTARAELRILSATPRTVTTHFTYACA</sequence>
<dbReference type="PROSITE" id="PS50835">
    <property type="entry name" value="IG_LIKE"/>
    <property type="match status" value="1"/>
</dbReference>
<dbReference type="InterPro" id="IPR007110">
    <property type="entry name" value="Ig-like_dom"/>
</dbReference>
<evidence type="ECO:0000259" key="2">
    <source>
        <dbReference type="PROSITE" id="PS50835"/>
    </source>
</evidence>
<dbReference type="EMBL" id="BAAASE010000010">
    <property type="protein sequence ID" value="GAA2417198.1"/>
    <property type="molecule type" value="Genomic_DNA"/>
</dbReference>
<feature type="region of interest" description="Disordered" evidence="1">
    <location>
        <begin position="117"/>
        <end position="136"/>
    </location>
</feature>
<feature type="domain" description="Ig-like" evidence="2">
    <location>
        <begin position="161"/>
        <end position="263"/>
    </location>
</feature>
<feature type="compositionally biased region" description="Basic and acidic residues" evidence="1">
    <location>
        <begin position="1"/>
        <end position="18"/>
    </location>
</feature>
<keyword evidence="4" id="KW-1185">Reference proteome</keyword>
<evidence type="ECO:0000313" key="4">
    <source>
        <dbReference type="Proteomes" id="UP001499986"/>
    </source>
</evidence>
<feature type="region of interest" description="Disordered" evidence="1">
    <location>
        <begin position="1"/>
        <end position="97"/>
    </location>
</feature>
<organism evidence="3 4">
    <name type="scientific">Streptomyces coeruleofuscus</name>
    <dbReference type="NCBI Taxonomy" id="66879"/>
    <lineage>
        <taxon>Bacteria</taxon>
        <taxon>Bacillati</taxon>
        <taxon>Actinomycetota</taxon>
        <taxon>Actinomycetes</taxon>
        <taxon>Kitasatosporales</taxon>
        <taxon>Streptomycetaceae</taxon>
        <taxon>Streptomyces</taxon>
    </lineage>
</organism>
<reference evidence="3 4" key="1">
    <citation type="journal article" date="2019" name="Int. J. Syst. Evol. Microbiol.">
        <title>The Global Catalogue of Microorganisms (GCM) 10K type strain sequencing project: providing services to taxonomists for standard genome sequencing and annotation.</title>
        <authorList>
            <consortium name="The Broad Institute Genomics Platform"/>
            <consortium name="The Broad Institute Genome Sequencing Center for Infectious Disease"/>
            <person name="Wu L."/>
            <person name="Ma J."/>
        </authorList>
    </citation>
    <scope>NUCLEOTIDE SEQUENCE [LARGE SCALE GENOMIC DNA]</scope>
    <source>
        <strain evidence="3 4">JCM 4358</strain>
    </source>
</reference>
<comment type="caution">
    <text evidence="3">The sequence shown here is derived from an EMBL/GenBank/DDBJ whole genome shotgun (WGS) entry which is preliminary data.</text>
</comment>
<evidence type="ECO:0000256" key="1">
    <source>
        <dbReference type="SAM" id="MobiDB-lite"/>
    </source>
</evidence>
<dbReference type="Proteomes" id="UP001499986">
    <property type="component" value="Unassembled WGS sequence"/>
</dbReference>
<protein>
    <recommendedName>
        <fullName evidence="2">Ig-like domain-containing protein</fullName>
    </recommendedName>
</protein>
<accession>A0ABN3IY19</accession>
<dbReference type="RefSeq" id="WP_346139072.1">
    <property type="nucleotide sequence ID" value="NZ_BAAASE010000010.1"/>
</dbReference>
<name>A0ABN3IY19_9ACTN</name>
<evidence type="ECO:0000313" key="3">
    <source>
        <dbReference type="EMBL" id="GAA2417198.1"/>
    </source>
</evidence>
<gene>
    <name evidence="3" type="ORF">GCM10010255_65220</name>
</gene>